<dbReference type="Gene3D" id="1.10.10.10">
    <property type="entry name" value="Winged helix-like DNA-binding domain superfamily/Winged helix DNA-binding domain"/>
    <property type="match status" value="1"/>
</dbReference>
<proteinExistence type="inferred from homology"/>
<dbReference type="Pfam" id="PF00126">
    <property type="entry name" value="HTH_1"/>
    <property type="match status" value="1"/>
</dbReference>
<dbReference type="Proteomes" id="UP000609531">
    <property type="component" value="Unassembled WGS sequence"/>
</dbReference>
<dbReference type="Pfam" id="PF03466">
    <property type="entry name" value="LysR_substrate"/>
    <property type="match status" value="1"/>
</dbReference>
<evidence type="ECO:0000313" key="6">
    <source>
        <dbReference type="EMBL" id="MBJ3777063.1"/>
    </source>
</evidence>
<evidence type="ECO:0000256" key="3">
    <source>
        <dbReference type="ARBA" id="ARBA00023125"/>
    </source>
</evidence>
<dbReference type="GO" id="GO:0003700">
    <property type="term" value="F:DNA-binding transcription factor activity"/>
    <property type="evidence" value="ECO:0007669"/>
    <property type="project" value="InterPro"/>
</dbReference>
<feature type="domain" description="HTH lysR-type" evidence="5">
    <location>
        <begin position="2"/>
        <end position="59"/>
    </location>
</feature>
<evidence type="ECO:0000256" key="4">
    <source>
        <dbReference type="ARBA" id="ARBA00023163"/>
    </source>
</evidence>
<keyword evidence="4" id="KW-0804">Transcription</keyword>
<dbReference type="GO" id="GO:0032993">
    <property type="term" value="C:protein-DNA complex"/>
    <property type="evidence" value="ECO:0007669"/>
    <property type="project" value="TreeGrafter"/>
</dbReference>
<evidence type="ECO:0000259" key="5">
    <source>
        <dbReference type="PROSITE" id="PS50931"/>
    </source>
</evidence>
<keyword evidence="3" id="KW-0238">DNA-binding</keyword>
<dbReference type="PANTHER" id="PTHR30346:SF0">
    <property type="entry name" value="HCA OPERON TRANSCRIPTIONAL ACTIVATOR HCAR"/>
    <property type="match status" value="1"/>
</dbReference>
<dbReference type="SUPFAM" id="SSF53850">
    <property type="entry name" value="Periplasmic binding protein-like II"/>
    <property type="match status" value="1"/>
</dbReference>
<dbReference type="RefSeq" id="WP_198882961.1">
    <property type="nucleotide sequence ID" value="NZ_JAEKJA010000012.1"/>
</dbReference>
<dbReference type="Gene3D" id="3.40.190.10">
    <property type="entry name" value="Periplasmic binding protein-like II"/>
    <property type="match status" value="2"/>
</dbReference>
<dbReference type="CDD" id="cd08414">
    <property type="entry name" value="PBP2_LTTR_aromatics_like"/>
    <property type="match status" value="1"/>
</dbReference>
<evidence type="ECO:0000313" key="7">
    <source>
        <dbReference type="Proteomes" id="UP000609531"/>
    </source>
</evidence>
<dbReference type="EMBL" id="JAEKJA010000012">
    <property type="protein sequence ID" value="MBJ3777063.1"/>
    <property type="molecule type" value="Genomic_DNA"/>
</dbReference>
<dbReference type="GO" id="GO:0003677">
    <property type="term" value="F:DNA binding"/>
    <property type="evidence" value="ECO:0007669"/>
    <property type="project" value="UniProtKB-KW"/>
</dbReference>
<comment type="caution">
    <text evidence="6">The sequence shown here is derived from an EMBL/GenBank/DDBJ whole genome shotgun (WGS) entry which is preliminary data.</text>
</comment>
<sequence length="297" mass="31805">MVDVRQLRYFVALAETLHFGRAAARLNVTQPPLSRQLAALEKDLGVRLIERHSRSARLTPAGERFLLDSKAVLVQLDQACRNARRASAGELGALTIGFMMHAAYASVPVLTRRFLAECPDVTLTLLEAMPSNLLDGIGSGRFDAVVTFRPDDVRGIETIVVHREPLVLALPEGHALAAHDVVDAAMLAGVPLIASPQDATPTLRAAIVEYLARAGVEPHVRLETQLQQTIVSLVAEGIGVALVPHSVGRLGVSGVCFRALRDPPTVEQVLAWQPTNLNPALPRFLEVAAALASGETG</sequence>
<dbReference type="InterPro" id="IPR005119">
    <property type="entry name" value="LysR_subst-bd"/>
</dbReference>
<organism evidence="6 7">
    <name type="scientific">Acuticoccus mangrovi</name>
    <dbReference type="NCBI Taxonomy" id="2796142"/>
    <lineage>
        <taxon>Bacteria</taxon>
        <taxon>Pseudomonadati</taxon>
        <taxon>Pseudomonadota</taxon>
        <taxon>Alphaproteobacteria</taxon>
        <taxon>Hyphomicrobiales</taxon>
        <taxon>Amorphaceae</taxon>
        <taxon>Acuticoccus</taxon>
    </lineage>
</organism>
<dbReference type="SUPFAM" id="SSF46785">
    <property type="entry name" value="Winged helix' DNA-binding domain"/>
    <property type="match status" value="1"/>
</dbReference>
<keyword evidence="7" id="KW-1185">Reference proteome</keyword>
<evidence type="ECO:0000256" key="2">
    <source>
        <dbReference type="ARBA" id="ARBA00023015"/>
    </source>
</evidence>
<dbReference type="PROSITE" id="PS50931">
    <property type="entry name" value="HTH_LYSR"/>
    <property type="match status" value="1"/>
</dbReference>
<dbReference type="PANTHER" id="PTHR30346">
    <property type="entry name" value="TRANSCRIPTIONAL DUAL REGULATOR HCAR-RELATED"/>
    <property type="match status" value="1"/>
</dbReference>
<protein>
    <submittedName>
        <fullName evidence="6">LysR family transcriptional regulator</fullName>
    </submittedName>
</protein>
<keyword evidence="2" id="KW-0805">Transcription regulation</keyword>
<dbReference type="InterPro" id="IPR036388">
    <property type="entry name" value="WH-like_DNA-bd_sf"/>
</dbReference>
<comment type="similarity">
    <text evidence="1">Belongs to the LysR transcriptional regulatory family.</text>
</comment>
<dbReference type="InterPro" id="IPR000847">
    <property type="entry name" value="LysR_HTH_N"/>
</dbReference>
<reference evidence="6" key="1">
    <citation type="submission" date="2020-12" db="EMBL/GenBank/DDBJ databases">
        <title>Bacterial taxonomy.</title>
        <authorList>
            <person name="Pan X."/>
        </authorList>
    </citation>
    <scope>NUCLEOTIDE SEQUENCE</scope>
    <source>
        <strain evidence="6">B2012</strain>
    </source>
</reference>
<name>A0A934IIF2_9HYPH</name>
<gene>
    <name evidence="6" type="ORF">JCR33_15250</name>
</gene>
<accession>A0A934IIF2</accession>
<dbReference type="FunFam" id="1.10.10.10:FF:000001">
    <property type="entry name" value="LysR family transcriptional regulator"/>
    <property type="match status" value="1"/>
</dbReference>
<evidence type="ECO:0000256" key="1">
    <source>
        <dbReference type="ARBA" id="ARBA00009437"/>
    </source>
</evidence>
<dbReference type="AlphaFoldDB" id="A0A934IIF2"/>
<dbReference type="PRINTS" id="PR00039">
    <property type="entry name" value="HTHLYSR"/>
</dbReference>
<dbReference type="InterPro" id="IPR036390">
    <property type="entry name" value="WH_DNA-bd_sf"/>
</dbReference>